<evidence type="ECO:0000256" key="2">
    <source>
        <dbReference type="ARBA" id="ARBA00022485"/>
    </source>
</evidence>
<dbReference type="PROSITE" id="PS00198">
    <property type="entry name" value="4FE4S_FER_1"/>
    <property type="match status" value="1"/>
</dbReference>
<gene>
    <name evidence="9" type="ORF">C2L71_05525</name>
</gene>
<dbReference type="CDD" id="cd16371">
    <property type="entry name" value="DMSOR_beta_like"/>
    <property type="match status" value="1"/>
</dbReference>
<dbReference type="OrthoDB" id="9779457at2"/>
<evidence type="ECO:0000256" key="1">
    <source>
        <dbReference type="ARBA" id="ARBA00022448"/>
    </source>
</evidence>
<evidence type="ECO:0000256" key="5">
    <source>
        <dbReference type="ARBA" id="ARBA00022982"/>
    </source>
</evidence>
<dbReference type="Pfam" id="PF13247">
    <property type="entry name" value="Fer4_11"/>
    <property type="match status" value="1"/>
</dbReference>
<feature type="domain" description="4Fe-4S ferredoxin-type" evidence="8">
    <location>
        <begin position="58"/>
        <end position="90"/>
    </location>
</feature>
<keyword evidence="3" id="KW-0479">Metal-binding</keyword>
<protein>
    <submittedName>
        <fullName evidence="9">Dimethyl sulfoxide reductase subunit B</fullName>
    </submittedName>
</protein>
<dbReference type="InterPro" id="IPR017896">
    <property type="entry name" value="4Fe4S_Fe-S-bd"/>
</dbReference>
<keyword evidence="2" id="KW-0004">4Fe-4S</keyword>
<dbReference type="EMBL" id="PPEK01000004">
    <property type="protein sequence ID" value="PNV67976.1"/>
    <property type="molecule type" value="Genomic_DNA"/>
</dbReference>
<dbReference type="AlphaFoldDB" id="A0A2K2UCD7"/>
<keyword evidence="5" id="KW-0249">Electron transport</keyword>
<dbReference type="SUPFAM" id="SSF54862">
    <property type="entry name" value="4Fe-4S ferredoxins"/>
    <property type="match status" value="1"/>
</dbReference>
<dbReference type="InterPro" id="IPR017900">
    <property type="entry name" value="4Fe4S_Fe_S_CS"/>
</dbReference>
<keyword evidence="4" id="KW-0677">Repeat</keyword>
<keyword evidence="1" id="KW-0813">Transport</keyword>
<dbReference type="Pfam" id="PF12800">
    <property type="entry name" value="Fer4_4"/>
    <property type="match status" value="1"/>
</dbReference>
<keyword evidence="6" id="KW-0408">Iron</keyword>
<evidence type="ECO:0000259" key="8">
    <source>
        <dbReference type="PROSITE" id="PS51379"/>
    </source>
</evidence>
<evidence type="ECO:0000313" key="10">
    <source>
        <dbReference type="Proteomes" id="UP000236197"/>
    </source>
</evidence>
<comment type="caution">
    <text evidence="9">The sequence shown here is derived from an EMBL/GenBank/DDBJ whole genome shotgun (WGS) entry which is preliminary data.</text>
</comment>
<dbReference type="PANTHER" id="PTHR43177">
    <property type="entry name" value="PROTEIN NRFC"/>
    <property type="match status" value="1"/>
</dbReference>
<proteinExistence type="predicted"/>
<accession>A0A2K2UCD7</accession>
<name>A0A2K2UCD7_9ACTN</name>
<keyword evidence="10" id="KW-1185">Reference proteome</keyword>
<organism evidence="9 10">
    <name type="scientific">Enteroscipio rubneri</name>
    <dbReference type="NCBI Taxonomy" id="2070686"/>
    <lineage>
        <taxon>Bacteria</taxon>
        <taxon>Bacillati</taxon>
        <taxon>Actinomycetota</taxon>
        <taxon>Coriobacteriia</taxon>
        <taxon>Eggerthellales</taxon>
        <taxon>Eggerthellaceae</taxon>
        <taxon>Enteroscipio</taxon>
    </lineage>
</organism>
<evidence type="ECO:0000256" key="4">
    <source>
        <dbReference type="ARBA" id="ARBA00022737"/>
    </source>
</evidence>
<dbReference type="Proteomes" id="UP000236197">
    <property type="component" value="Unassembled WGS sequence"/>
</dbReference>
<feature type="domain" description="4Fe-4S ferredoxin-type" evidence="8">
    <location>
        <begin position="4"/>
        <end position="32"/>
    </location>
</feature>
<evidence type="ECO:0000256" key="3">
    <source>
        <dbReference type="ARBA" id="ARBA00022723"/>
    </source>
</evidence>
<evidence type="ECO:0000313" key="9">
    <source>
        <dbReference type="EMBL" id="PNV67976.1"/>
    </source>
</evidence>
<evidence type="ECO:0000256" key="6">
    <source>
        <dbReference type="ARBA" id="ARBA00023004"/>
    </source>
</evidence>
<dbReference type="PROSITE" id="PS51379">
    <property type="entry name" value="4FE4S_FER_2"/>
    <property type="match status" value="3"/>
</dbReference>
<dbReference type="InterPro" id="IPR050954">
    <property type="entry name" value="ET_IronSulfur_Cluster-Binding"/>
</dbReference>
<keyword evidence="7" id="KW-0411">Iron-sulfur</keyword>
<dbReference type="PANTHER" id="PTHR43177:SF5">
    <property type="entry name" value="ANAEROBIC DIMETHYL SULFOXIDE REDUCTASE CHAIN B-RELATED"/>
    <property type="match status" value="1"/>
</dbReference>
<feature type="domain" description="4Fe-4S ferredoxin-type" evidence="8">
    <location>
        <begin position="92"/>
        <end position="121"/>
    </location>
</feature>
<dbReference type="GO" id="GO:0051539">
    <property type="term" value="F:4 iron, 4 sulfur cluster binding"/>
    <property type="evidence" value="ECO:0007669"/>
    <property type="project" value="UniProtKB-KW"/>
</dbReference>
<evidence type="ECO:0000256" key="7">
    <source>
        <dbReference type="ARBA" id="ARBA00023014"/>
    </source>
</evidence>
<dbReference type="RefSeq" id="WP_103264778.1">
    <property type="nucleotide sequence ID" value="NZ_CABMLE010000004.1"/>
</dbReference>
<reference evidence="10" key="1">
    <citation type="submission" date="2018-01" db="EMBL/GenBank/DDBJ databases">
        <title>Rubneribacter badeniensis gen. nov., sp. nov., and Colonibacter rubneri, gen. nov., sp. nov., WGS of new members of the Eggerthellaceae.</title>
        <authorList>
            <person name="Danylec N."/>
            <person name="Stoll D.A."/>
            <person name="Doetsch A."/>
            <person name="Kulling S.E."/>
            <person name="Huch M."/>
        </authorList>
    </citation>
    <scope>NUCLEOTIDE SEQUENCE [LARGE SCALE GENOMIC DNA]</scope>
    <source>
        <strain evidence="10">ResAG-96</strain>
    </source>
</reference>
<dbReference type="GO" id="GO:0046872">
    <property type="term" value="F:metal ion binding"/>
    <property type="evidence" value="ECO:0007669"/>
    <property type="project" value="UniProtKB-KW"/>
</dbReference>
<sequence>MAQYAFHFDSNKCSGCKTCQVSCKETYKLPANNLYRKVLNYQGGAWELNEAGSYVPSGVFGYFMSVACNHCDEPACFGNCPTGAIQKDEDTGIVWVDAESCIGCKACVTACPYDAPSFNEESGLVIKCDMCKDEVAAGGKPICVTACPMRALDFGTREDMEALYGAGDVEVEPLPVNSTGPNLIVNPHRNAQKTGSGTGALVNLEEEL</sequence>
<dbReference type="Gene3D" id="3.30.70.20">
    <property type="match status" value="2"/>
</dbReference>